<protein>
    <submittedName>
        <fullName evidence="1">Terminase</fullName>
    </submittedName>
</protein>
<comment type="caution">
    <text evidence="1">The sequence shown here is derived from an EMBL/GenBank/DDBJ whole genome shotgun (WGS) entry which is preliminary data.</text>
</comment>
<organism evidence="1 2">
    <name type="scientific">Stenotrophomonas maltophilia</name>
    <name type="common">Pseudomonas maltophilia</name>
    <name type="synonym">Xanthomonas maltophilia</name>
    <dbReference type="NCBI Taxonomy" id="40324"/>
    <lineage>
        <taxon>Bacteria</taxon>
        <taxon>Pseudomonadati</taxon>
        <taxon>Pseudomonadota</taxon>
        <taxon>Gammaproteobacteria</taxon>
        <taxon>Lysobacterales</taxon>
        <taxon>Lysobacteraceae</taxon>
        <taxon>Stenotrophomonas</taxon>
        <taxon>Stenotrophomonas maltophilia group</taxon>
    </lineage>
</organism>
<evidence type="ECO:0000313" key="1">
    <source>
        <dbReference type="EMBL" id="PZS93797.1"/>
    </source>
</evidence>
<dbReference type="Pfam" id="PF03592">
    <property type="entry name" value="Terminase_2"/>
    <property type="match status" value="1"/>
</dbReference>
<proteinExistence type="predicted"/>
<name>A0A2W6IE14_STEMA</name>
<accession>A0A2W6IE14</accession>
<dbReference type="AlphaFoldDB" id="A0A2W6IE14"/>
<dbReference type="PANTHER" id="PTHR41328:SF2">
    <property type="entry name" value="TERMINASE SMALL SUBUNIT"/>
    <property type="match status" value="1"/>
</dbReference>
<dbReference type="GO" id="GO:0051276">
    <property type="term" value="P:chromosome organization"/>
    <property type="evidence" value="ECO:0007669"/>
    <property type="project" value="InterPro"/>
</dbReference>
<dbReference type="Gene3D" id="1.10.10.1400">
    <property type="entry name" value="Terminase, small subunit, N-terminal DNA-binding domain, HTH motif"/>
    <property type="match status" value="1"/>
</dbReference>
<sequence>MINLRGTQPVAGKIDPATGLQDQQRRFADEYLVDFNGTAAYMRAGYKATGAAASAAAARLLANAKVQAYLAGRKEELLLSQRVDQEAVLARLAFMALGDIRTLFDQHGNLKPMSELTVEEASLVQGVEVFEEWEGRGDERRAVGLTKKIKLVSRLDAVKTLGTHFGMFAKKVEHTGKDGGPIETQTRILGDVMDLIDGSDTGPGPSASRSK</sequence>
<dbReference type="InterPro" id="IPR005335">
    <property type="entry name" value="Terminase_ssu"/>
</dbReference>
<dbReference type="Proteomes" id="UP000249614">
    <property type="component" value="Unassembled WGS sequence"/>
</dbReference>
<gene>
    <name evidence="1" type="ORF">A7X83_05565</name>
</gene>
<reference evidence="1 2" key="1">
    <citation type="submission" date="2016-05" db="EMBL/GenBank/DDBJ databases">
        <authorList>
            <person name="Lavstsen T."/>
            <person name="Jespersen J.S."/>
        </authorList>
    </citation>
    <scope>NUCLEOTIDE SEQUENCE [LARGE SCALE GENOMIC DNA]</scope>
    <source>
        <strain evidence="1 2">SM-5815</strain>
    </source>
</reference>
<evidence type="ECO:0000313" key="2">
    <source>
        <dbReference type="Proteomes" id="UP000249614"/>
    </source>
</evidence>
<dbReference type="EMBL" id="LXXM01000113">
    <property type="protein sequence ID" value="PZS93797.1"/>
    <property type="molecule type" value="Genomic_DNA"/>
</dbReference>
<dbReference type="InterPro" id="IPR052404">
    <property type="entry name" value="SPP1-like_terminase"/>
</dbReference>
<dbReference type="InterPro" id="IPR038713">
    <property type="entry name" value="Terminase_Gp1_N_sf"/>
</dbReference>
<dbReference type="PANTHER" id="PTHR41328">
    <property type="entry name" value="TERMINASE SMALL SUBUNIT-RELATED"/>
    <property type="match status" value="1"/>
</dbReference>